<dbReference type="Pfam" id="PF08281">
    <property type="entry name" value="Sigma70_r4_2"/>
    <property type="match status" value="1"/>
</dbReference>
<protein>
    <submittedName>
        <fullName evidence="7">Sigma-70 family RNA polymerase sigma factor</fullName>
    </submittedName>
</protein>
<dbReference type="InterPro" id="IPR013249">
    <property type="entry name" value="RNA_pol_sigma70_r4_t2"/>
</dbReference>
<dbReference type="SUPFAM" id="SSF88946">
    <property type="entry name" value="Sigma2 domain of RNA polymerase sigma factors"/>
    <property type="match status" value="1"/>
</dbReference>
<dbReference type="CDD" id="cd06171">
    <property type="entry name" value="Sigma70_r4"/>
    <property type="match status" value="1"/>
</dbReference>
<evidence type="ECO:0000256" key="1">
    <source>
        <dbReference type="ARBA" id="ARBA00010641"/>
    </source>
</evidence>
<dbReference type="GO" id="GO:0016987">
    <property type="term" value="F:sigma factor activity"/>
    <property type="evidence" value="ECO:0007669"/>
    <property type="project" value="UniProtKB-KW"/>
</dbReference>
<dbReference type="GO" id="GO:0003677">
    <property type="term" value="F:DNA binding"/>
    <property type="evidence" value="ECO:0007669"/>
    <property type="project" value="InterPro"/>
</dbReference>
<dbReference type="SUPFAM" id="SSF88659">
    <property type="entry name" value="Sigma3 and sigma4 domains of RNA polymerase sigma factors"/>
    <property type="match status" value="1"/>
</dbReference>
<evidence type="ECO:0000313" key="8">
    <source>
        <dbReference type="Proteomes" id="UP000283469"/>
    </source>
</evidence>
<dbReference type="InterPro" id="IPR036388">
    <property type="entry name" value="WH-like_DNA-bd_sf"/>
</dbReference>
<organism evidence="7 8">
    <name type="scientific">Sphingobium terrigena</name>
    <dbReference type="NCBI Taxonomy" id="2304063"/>
    <lineage>
        <taxon>Bacteria</taxon>
        <taxon>Pseudomonadati</taxon>
        <taxon>Pseudomonadota</taxon>
        <taxon>Alphaproteobacteria</taxon>
        <taxon>Sphingomonadales</taxon>
        <taxon>Sphingomonadaceae</taxon>
        <taxon>Sphingobium</taxon>
    </lineage>
</organism>
<dbReference type="InterPro" id="IPR013325">
    <property type="entry name" value="RNA_pol_sigma_r2"/>
</dbReference>
<dbReference type="PANTHER" id="PTHR43133">
    <property type="entry name" value="RNA POLYMERASE ECF-TYPE SIGMA FACTO"/>
    <property type="match status" value="1"/>
</dbReference>
<evidence type="ECO:0000313" key="7">
    <source>
        <dbReference type="EMBL" id="RJG51967.1"/>
    </source>
</evidence>
<gene>
    <name evidence="7" type="ORF">D0Z70_22420</name>
</gene>
<evidence type="ECO:0000259" key="6">
    <source>
        <dbReference type="Pfam" id="PF08281"/>
    </source>
</evidence>
<dbReference type="Pfam" id="PF04542">
    <property type="entry name" value="Sigma70_r2"/>
    <property type="match status" value="1"/>
</dbReference>
<dbReference type="AlphaFoldDB" id="A0A418YLH5"/>
<evidence type="ECO:0000256" key="2">
    <source>
        <dbReference type="ARBA" id="ARBA00023015"/>
    </source>
</evidence>
<dbReference type="InterPro" id="IPR007627">
    <property type="entry name" value="RNA_pol_sigma70_r2"/>
</dbReference>
<dbReference type="PANTHER" id="PTHR43133:SF25">
    <property type="entry name" value="RNA POLYMERASE SIGMA FACTOR RFAY-RELATED"/>
    <property type="match status" value="1"/>
</dbReference>
<dbReference type="EMBL" id="QVRA01000038">
    <property type="protein sequence ID" value="RJG51967.1"/>
    <property type="molecule type" value="Genomic_DNA"/>
</dbReference>
<proteinExistence type="inferred from homology"/>
<keyword evidence="8" id="KW-1185">Reference proteome</keyword>
<evidence type="ECO:0000256" key="3">
    <source>
        <dbReference type="ARBA" id="ARBA00023082"/>
    </source>
</evidence>
<evidence type="ECO:0000256" key="4">
    <source>
        <dbReference type="ARBA" id="ARBA00023163"/>
    </source>
</evidence>
<comment type="caution">
    <text evidence="7">The sequence shown here is derived from an EMBL/GenBank/DDBJ whole genome shotgun (WGS) entry which is preliminary data.</text>
</comment>
<dbReference type="InterPro" id="IPR014284">
    <property type="entry name" value="RNA_pol_sigma-70_dom"/>
</dbReference>
<feature type="domain" description="RNA polymerase sigma factor 70 region 4 type 2" evidence="6">
    <location>
        <begin position="115"/>
        <end position="167"/>
    </location>
</feature>
<sequence>MSDANAMQVATASLTDAAFKNELARVIPQLRAFGRSLCGNHDLADDLVQETMLKAWAARNRYMAGTNFRAWTFTILRNHYFSLTRRLRFTGEWDDLVADRVLASPASQDTSIELRDLMRALTQLPEPQREALILVGAGGISYEETAKITGVAVGTVKSRVARARMALEALMNGGVLETARSDFDNEEDAVVSIFAYLDRIQTRQAARPGVPGLLALAA</sequence>
<dbReference type="Gene3D" id="1.10.1740.10">
    <property type="match status" value="1"/>
</dbReference>
<name>A0A418YLH5_9SPHN</name>
<evidence type="ECO:0000259" key="5">
    <source>
        <dbReference type="Pfam" id="PF04542"/>
    </source>
</evidence>
<accession>A0A418YLH5</accession>
<dbReference type="OrthoDB" id="9803470at2"/>
<dbReference type="RefSeq" id="WP_119750222.1">
    <property type="nucleotide sequence ID" value="NZ_QVRA01000038.1"/>
</dbReference>
<dbReference type="InterPro" id="IPR039425">
    <property type="entry name" value="RNA_pol_sigma-70-like"/>
</dbReference>
<reference evidence="7 8" key="1">
    <citation type="submission" date="2018-08" db="EMBL/GenBank/DDBJ databases">
        <title>Sphingobium sp. EO9.</title>
        <authorList>
            <person name="Park Y."/>
            <person name="Kim K.H."/>
            <person name="Jeon C.O."/>
        </authorList>
    </citation>
    <scope>NUCLEOTIDE SEQUENCE [LARGE SCALE GENOMIC DNA]</scope>
    <source>
        <strain evidence="7 8">EO9</strain>
    </source>
</reference>
<dbReference type="Gene3D" id="1.10.10.10">
    <property type="entry name" value="Winged helix-like DNA-binding domain superfamily/Winged helix DNA-binding domain"/>
    <property type="match status" value="1"/>
</dbReference>
<keyword evidence="4" id="KW-0804">Transcription</keyword>
<dbReference type="Proteomes" id="UP000283469">
    <property type="component" value="Unassembled WGS sequence"/>
</dbReference>
<comment type="similarity">
    <text evidence="1">Belongs to the sigma-70 factor family. ECF subfamily.</text>
</comment>
<dbReference type="InterPro" id="IPR013324">
    <property type="entry name" value="RNA_pol_sigma_r3/r4-like"/>
</dbReference>
<dbReference type="NCBIfam" id="TIGR02937">
    <property type="entry name" value="sigma70-ECF"/>
    <property type="match status" value="1"/>
</dbReference>
<keyword evidence="3" id="KW-0731">Sigma factor</keyword>
<keyword evidence="2" id="KW-0805">Transcription regulation</keyword>
<dbReference type="GO" id="GO:0006352">
    <property type="term" value="P:DNA-templated transcription initiation"/>
    <property type="evidence" value="ECO:0007669"/>
    <property type="project" value="InterPro"/>
</dbReference>
<feature type="domain" description="RNA polymerase sigma-70 region 2" evidence="5">
    <location>
        <begin position="25"/>
        <end position="87"/>
    </location>
</feature>